<gene>
    <name evidence="2" type="ORF">HGA02_09550</name>
</gene>
<evidence type="ECO:0000256" key="1">
    <source>
        <dbReference type="SAM" id="MobiDB-lite"/>
    </source>
</evidence>
<keyword evidence="3" id="KW-1185">Reference proteome</keyword>
<dbReference type="EMBL" id="JAAXOY010000206">
    <property type="protein sequence ID" value="NKY39764.1"/>
    <property type="molecule type" value="Genomic_DNA"/>
</dbReference>
<comment type="caution">
    <text evidence="2">The sequence shown here is derived from an EMBL/GenBank/DDBJ whole genome shotgun (WGS) entry which is preliminary data.</text>
</comment>
<evidence type="ECO:0000313" key="3">
    <source>
        <dbReference type="Proteomes" id="UP000777774"/>
    </source>
</evidence>
<protein>
    <submittedName>
        <fullName evidence="2">Uncharacterized protein</fullName>
    </submittedName>
</protein>
<feature type="region of interest" description="Disordered" evidence="1">
    <location>
        <begin position="41"/>
        <end position="69"/>
    </location>
</feature>
<organism evidence="2 3">
    <name type="scientific">Cellulomonas septica</name>
    <dbReference type="NCBI Taxonomy" id="285080"/>
    <lineage>
        <taxon>Bacteria</taxon>
        <taxon>Bacillati</taxon>
        <taxon>Actinomycetota</taxon>
        <taxon>Actinomycetes</taxon>
        <taxon>Micrococcales</taxon>
        <taxon>Cellulomonadaceae</taxon>
        <taxon>Cellulomonas</taxon>
    </lineage>
</organism>
<name>A0ABX1JZK3_9CELL</name>
<dbReference type="Proteomes" id="UP000777774">
    <property type="component" value="Unassembled WGS sequence"/>
</dbReference>
<sequence length="69" mass="7209">MQDVADDVVAREHDEVTPVVVEDVELTPVVADDAVVTPVADDVDLGGTTAPTTGTYRETDDGTDPAARI</sequence>
<evidence type="ECO:0000313" key="2">
    <source>
        <dbReference type="EMBL" id="NKY39764.1"/>
    </source>
</evidence>
<reference evidence="2 3" key="1">
    <citation type="submission" date="2020-04" db="EMBL/GenBank/DDBJ databases">
        <title>MicrobeNet Type strains.</title>
        <authorList>
            <person name="Nicholson A.C."/>
        </authorList>
    </citation>
    <scope>NUCLEOTIDE SEQUENCE [LARGE SCALE GENOMIC DNA]</scope>
    <source>
        <strain evidence="2 3">ATCC BAA-787</strain>
    </source>
</reference>
<proteinExistence type="predicted"/>
<accession>A0ABX1JZK3</accession>